<keyword evidence="2" id="KW-1185">Reference proteome</keyword>
<proteinExistence type="predicted"/>
<gene>
    <name evidence="1" type="ORF">AFL42_16500</name>
</gene>
<comment type="caution">
    <text evidence="1">The sequence shown here is derived from an EMBL/GenBank/DDBJ whole genome shotgun (WGS) entry which is preliminary data.</text>
</comment>
<dbReference type="EMBL" id="LGTK01000098">
    <property type="protein sequence ID" value="KPH70900.1"/>
    <property type="molecule type" value="Genomic_DNA"/>
</dbReference>
<dbReference type="RefSeq" id="WP_060669259.1">
    <property type="nucleotide sequence ID" value="NZ_LGTK01000098.1"/>
</dbReference>
<dbReference type="Proteomes" id="UP000037854">
    <property type="component" value="Unassembled WGS sequence"/>
</dbReference>
<accession>A0ABR5MFH3</accession>
<reference evidence="1 2" key="1">
    <citation type="submission" date="2015-07" db="EMBL/GenBank/DDBJ databases">
        <title>High-quality draft genome sequence of Oceanobacillus caeni HM6, a bacillus isolated from a human feces.</title>
        <authorList>
            <person name="Kumar J."/>
            <person name="Verma M.K."/>
            <person name="Pandey R."/>
            <person name="Bhambi M."/>
            <person name="Chauhan N."/>
        </authorList>
    </citation>
    <scope>NUCLEOTIDE SEQUENCE [LARGE SCALE GENOMIC DNA]</scope>
    <source>
        <strain evidence="1 2">HM6</strain>
    </source>
</reference>
<evidence type="ECO:0000313" key="1">
    <source>
        <dbReference type="EMBL" id="KPH70900.1"/>
    </source>
</evidence>
<evidence type="ECO:0008006" key="3">
    <source>
        <dbReference type="Google" id="ProtNLM"/>
    </source>
</evidence>
<name>A0ABR5MFH3_9BACI</name>
<dbReference type="InterPro" id="IPR010461">
    <property type="entry name" value="ComK"/>
</dbReference>
<protein>
    <recommendedName>
        <fullName evidence="3">Competence protein</fullName>
    </recommendedName>
</protein>
<evidence type="ECO:0000313" key="2">
    <source>
        <dbReference type="Proteomes" id="UP000037854"/>
    </source>
</evidence>
<sequence length="162" mass="18938">MKDILGHYSIHSNTMALLPANRMDYYTIVKEPDRDIYVKQPPIELIKQACLERFATYDGVREAVQHYTGFKRKVPIPINPHLNLYFFPTHATNHFDCCWISYYHVLRIEKSLTNYSSSTILFKSGESLHIDASPYVLKKQMERTLECVDGYLDWQNKSVVVC</sequence>
<dbReference type="Pfam" id="PF06338">
    <property type="entry name" value="ComK"/>
    <property type="match status" value="1"/>
</dbReference>
<organism evidence="1 2">
    <name type="scientific">Oceanobacillus caeni</name>
    <dbReference type="NCBI Taxonomy" id="405946"/>
    <lineage>
        <taxon>Bacteria</taxon>
        <taxon>Bacillati</taxon>
        <taxon>Bacillota</taxon>
        <taxon>Bacilli</taxon>
        <taxon>Bacillales</taxon>
        <taxon>Bacillaceae</taxon>
        <taxon>Oceanobacillus</taxon>
    </lineage>
</organism>